<gene>
    <name evidence="3" type="ORF">BpHYR1_009842</name>
</gene>
<keyword evidence="1" id="KW-0479">Metal-binding</keyword>
<proteinExistence type="predicted"/>
<sequence length="96" mass="11032">MPKKIFGIFEELPTTRMLNRKRVNVDVECNTCSCVKYLDIETCPHLIAALICLKKKYPGLKLKDDEFLDFNLICLLSTFFGLTLTEKNNLSLIFLA</sequence>
<keyword evidence="1" id="KW-0863">Zinc-finger</keyword>
<feature type="domain" description="SWIM-type" evidence="2">
    <location>
        <begin position="21"/>
        <end position="54"/>
    </location>
</feature>
<keyword evidence="4" id="KW-1185">Reference proteome</keyword>
<dbReference type="InterPro" id="IPR007527">
    <property type="entry name" value="Znf_SWIM"/>
</dbReference>
<accession>A0A3M7SVB0</accession>
<dbReference type="Proteomes" id="UP000276133">
    <property type="component" value="Unassembled WGS sequence"/>
</dbReference>
<organism evidence="3 4">
    <name type="scientific">Brachionus plicatilis</name>
    <name type="common">Marine rotifer</name>
    <name type="synonym">Brachionus muelleri</name>
    <dbReference type="NCBI Taxonomy" id="10195"/>
    <lineage>
        <taxon>Eukaryota</taxon>
        <taxon>Metazoa</taxon>
        <taxon>Spiralia</taxon>
        <taxon>Gnathifera</taxon>
        <taxon>Rotifera</taxon>
        <taxon>Eurotatoria</taxon>
        <taxon>Monogononta</taxon>
        <taxon>Pseudotrocha</taxon>
        <taxon>Ploima</taxon>
        <taxon>Brachionidae</taxon>
        <taxon>Brachionus</taxon>
    </lineage>
</organism>
<protein>
    <recommendedName>
        <fullName evidence="2">SWIM-type domain-containing protein</fullName>
    </recommendedName>
</protein>
<keyword evidence="1" id="KW-0862">Zinc</keyword>
<dbReference type="EMBL" id="REGN01000725">
    <property type="protein sequence ID" value="RNA39639.1"/>
    <property type="molecule type" value="Genomic_DNA"/>
</dbReference>
<dbReference type="PROSITE" id="PS50966">
    <property type="entry name" value="ZF_SWIM"/>
    <property type="match status" value="1"/>
</dbReference>
<name>A0A3M7SVB0_BRAPC</name>
<dbReference type="AlphaFoldDB" id="A0A3M7SVB0"/>
<evidence type="ECO:0000313" key="4">
    <source>
        <dbReference type="Proteomes" id="UP000276133"/>
    </source>
</evidence>
<comment type="caution">
    <text evidence="3">The sequence shown here is derived from an EMBL/GenBank/DDBJ whole genome shotgun (WGS) entry which is preliminary data.</text>
</comment>
<reference evidence="3 4" key="1">
    <citation type="journal article" date="2018" name="Sci. Rep.">
        <title>Genomic signatures of local adaptation to the degree of environmental predictability in rotifers.</title>
        <authorList>
            <person name="Franch-Gras L."/>
            <person name="Hahn C."/>
            <person name="Garcia-Roger E.M."/>
            <person name="Carmona M.J."/>
            <person name="Serra M."/>
            <person name="Gomez A."/>
        </authorList>
    </citation>
    <scope>NUCLEOTIDE SEQUENCE [LARGE SCALE GENOMIC DNA]</scope>
    <source>
        <strain evidence="3">HYR1</strain>
    </source>
</reference>
<dbReference type="GO" id="GO:0008270">
    <property type="term" value="F:zinc ion binding"/>
    <property type="evidence" value="ECO:0007669"/>
    <property type="project" value="UniProtKB-KW"/>
</dbReference>
<evidence type="ECO:0000313" key="3">
    <source>
        <dbReference type="EMBL" id="RNA39639.1"/>
    </source>
</evidence>
<evidence type="ECO:0000259" key="2">
    <source>
        <dbReference type="PROSITE" id="PS50966"/>
    </source>
</evidence>
<evidence type="ECO:0000256" key="1">
    <source>
        <dbReference type="PROSITE-ProRule" id="PRU00325"/>
    </source>
</evidence>